<dbReference type="RefSeq" id="WP_068664413.1">
    <property type="nucleotide sequence ID" value="NZ_CP015520.1"/>
</dbReference>
<protein>
    <submittedName>
        <fullName evidence="1">Uncharacterized protein</fullName>
    </submittedName>
</protein>
<accession>A0A172WF70</accession>
<organism evidence="1 2">
    <name type="scientific">Thermococcus piezophilus</name>
    <dbReference type="NCBI Taxonomy" id="1712654"/>
    <lineage>
        <taxon>Archaea</taxon>
        <taxon>Methanobacteriati</taxon>
        <taxon>Methanobacteriota</taxon>
        <taxon>Thermococci</taxon>
        <taxon>Thermococcales</taxon>
        <taxon>Thermococcaceae</taxon>
        <taxon>Thermococcus</taxon>
    </lineage>
</organism>
<sequence length="117" mass="14217">MPRKRRLPDVVSIKLPVYQPPEDIFEVVFESEDAREMAEKIIEHIKRNGRMGWDEYRSIFPPEKHYLYFRVIKRLEALGFISRGAYHTYILSKKFCDRMEHLSKLWLFKIGKVEEIW</sequence>
<dbReference type="GeneID" id="28494900"/>
<dbReference type="STRING" id="1712654.A7C91_01860"/>
<evidence type="ECO:0000313" key="2">
    <source>
        <dbReference type="Proteomes" id="UP000076969"/>
    </source>
</evidence>
<dbReference type="KEGG" id="tpie:A7C91_01860"/>
<gene>
    <name evidence="1" type="ORF">A7C91_01860</name>
</gene>
<evidence type="ECO:0000313" key="1">
    <source>
        <dbReference type="EMBL" id="ANF22074.1"/>
    </source>
</evidence>
<proteinExistence type="predicted"/>
<dbReference type="EMBL" id="CP015520">
    <property type="protein sequence ID" value="ANF22074.1"/>
    <property type="molecule type" value="Genomic_DNA"/>
</dbReference>
<dbReference type="Proteomes" id="UP000076969">
    <property type="component" value="Chromosome"/>
</dbReference>
<reference evidence="2" key="1">
    <citation type="journal article" date="2016" name="Syst. Appl. Microbiol.">
        <title>Thermococcus piezophilus sp. nov., a novel hyperthermophilic and piezophilic archaeon with a broad pressure range for growth, isolated from a deepest hydrothermal vent at the Mid-Cayman Rise.</title>
        <authorList>
            <person name="Dalmasso C."/>
            <person name="Oger P."/>
            <person name="Selva G."/>
            <person name="Courtine D."/>
            <person name="L'Haridon S."/>
            <person name="Garlaschelli A."/>
            <person name="Roussel E."/>
            <person name="Miyazaki J."/>
            <person name="Reveillaud J."/>
            <person name="Jebbar M."/>
            <person name="Takai K."/>
            <person name="Maignien L."/>
            <person name="Alain K."/>
        </authorList>
    </citation>
    <scope>NUCLEOTIDE SEQUENCE [LARGE SCALE GENOMIC DNA]</scope>
    <source>
        <strain evidence="2">CDGS</strain>
    </source>
</reference>
<name>A0A172WF70_9EURY</name>
<keyword evidence="2" id="KW-1185">Reference proteome</keyword>
<dbReference type="OrthoDB" id="87843at2157"/>
<dbReference type="AlphaFoldDB" id="A0A172WF70"/>